<protein>
    <recommendedName>
        <fullName evidence="1">gamma-glutamylcyclotransferase</fullName>
        <ecNumber evidence="1">4.3.2.9</ecNumber>
    </recommendedName>
</protein>
<sequence>MHLQQGQPQDPSISPLLAAATTTTDPSLNQYEPESPKEQPQQKHLYFAYGSNLSPTQMRIRCIHNPTLSAQPVAIAALDHWRWLICQVGYANVVPPEDLRLGRQISEGDAVPESKAPSIPEGGVFGVLYEMDVEDEGVLDGYEGVDQCAPDTTEGKRIPRNVRPTEQGNGDYNKWYVGARVVEWLDEGYRERNGFVGAGGEVKVLIYIDELRVRVGIPKDEYIPRMNRAIRDAVELGFPEDWAEEVMRPSIPLQ</sequence>
<dbReference type="SUPFAM" id="SSF110857">
    <property type="entry name" value="Gamma-glutamyl cyclotransferase-like"/>
    <property type="match status" value="1"/>
</dbReference>
<dbReference type="InterPro" id="IPR036568">
    <property type="entry name" value="GGCT-like_sf"/>
</dbReference>
<dbReference type="Proteomes" id="UP001610334">
    <property type="component" value="Unassembled WGS sequence"/>
</dbReference>
<proteinExistence type="predicted"/>
<organism evidence="4 5">
    <name type="scientific">Aspergillus granulosus</name>
    <dbReference type="NCBI Taxonomy" id="176169"/>
    <lineage>
        <taxon>Eukaryota</taxon>
        <taxon>Fungi</taxon>
        <taxon>Dikarya</taxon>
        <taxon>Ascomycota</taxon>
        <taxon>Pezizomycotina</taxon>
        <taxon>Eurotiomycetes</taxon>
        <taxon>Eurotiomycetidae</taxon>
        <taxon>Eurotiales</taxon>
        <taxon>Aspergillaceae</taxon>
        <taxon>Aspergillus</taxon>
        <taxon>Aspergillus subgen. Nidulantes</taxon>
    </lineage>
</organism>
<evidence type="ECO:0000313" key="4">
    <source>
        <dbReference type="EMBL" id="KAL2808511.1"/>
    </source>
</evidence>
<keyword evidence="5" id="KW-1185">Reference proteome</keyword>
<dbReference type="EMBL" id="JBFXLT010000110">
    <property type="protein sequence ID" value="KAL2808511.1"/>
    <property type="molecule type" value="Genomic_DNA"/>
</dbReference>
<dbReference type="PANTHER" id="PTHR12935:SF0">
    <property type="entry name" value="GAMMA-GLUTAMYLCYCLOTRANSFERASE"/>
    <property type="match status" value="1"/>
</dbReference>
<reference evidence="4 5" key="1">
    <citation type="submission" date="2024-07" db="EMBL/GenBank/DDBJ databases">
        <title>Section-level genome sequencing and comparative genomics of Aspergillus sections Usti and Cavernicolus.</title>
        <authorList>
            <consortium name="Lawrence Berkeley National Laboratory"/>
            <person name="Nybo J.L."/>
            <person name="Vesth T.C."/>
            <person name="Theobald S."/>
            <person name="Frisvad J.C."/>
            <person name="Larsen T.O."/>
            <person name="Kjaerboelling I."/>
            <person name="Rothschild-Mancinelli K."/>
            <person name="Lyhne E.K."/>
            <person name="Kogle M.E."/>
            <person name="Barry K."/>
            <person name="Clum A."/>
            <person name="Na H."/>
            <person name="Ledsgaard L."/>
            <person name="Lin J."/>
            <person name="Lipzen A."/>
            <person name="Kuo A."/>
            <person name="Riley R."/>
            <person name="Mondo S."/>
            <person name="Labutti K."/>
            <person name="Haridas S."/>
            <person name="Pangalinan J."/>
            <person name="Salamov A.A."/>
            <person name="Simmons B.A."/>
            <person name="Magnuson J.K."/>
            <person name="Chen J."/>
            <person name="Drula E."/>
            <person name="Henrissat B."/>
            <person name="Wiebenga A."/>
            <person name="Lubbers R.J."/>
            <person name="Gomes A.C."/>
            <person name="Makela M.R."/>
            <person name="Stajich J."/>
            <person name="Grigoriev I.V."/>
            <person name="Mortensen U.H."/>
            <person name="De Vries R.P."/>
            <person name="Baker S.E."/>
            <person name="Andersen M.R."/>
        </authorList>
    </citation>
    <scope>NUCLEOTIDE SEQUENCE [LARGE SCALE GENOMIC DNA]</scope>
    <source>
        <strain evidence="4 5">CBS 588.65</strain>
    </source>
</reference>
<keyword evidence="2" id="KW-0456">Lyase</keyword>
<feature type="compositionally biased region" description="Polar residues" evidence="3">
    <location>
        <begin position="1"/>
        <end position="12"/>
    </location>
</feature>
<evidence type="ECO:0000256" key="1">
    <source>
        <dbReference type="ARBA" id="ARBA00012346"/>
    </source>
</evidence>
<dbReference type="PANTHER" id="PTHR12935">
    <property type="entry name" value="GAMMA-GLUTAMYLCYCLOTRANSFERASE"/>
    <property type="match status" value="1"/>
</dbReference>
<dbReference type="EC" id="4.3.2.9" evidence="1"/>
<dbReference type="CDD" id="cd06661">
    <property type="entry name" value="GGCT_like"/>
    <property type="match status" value="1"/>
</dbReference>
<gene>
    <name evidence="4" type="ORF">BJX63DRAFT_436029</name>
</gene>
<evidence type="ECO:0000256" key="3">
    <source>
        <dbReference type="SAM" id="MobiDB-lite"/>
    </source>
</evidence>
<name>A0ABR4GZE0_9EURO</name>
<dbReference type="InterPro" id="IPR017939">
    <property type="entry name" value="G-Glutamylcylcotransferase"/>
</dbReference>
<dbReference type="InterPro" id="IPR013024">
    <property type="entry name" value="GGCT-like"/>
</dbReference>
<dbReference type="Gene3D" id="3.10.490.10">
    <property type="entry name" value="Gamma-glutamyl cyclotransferase-like"/>
    <property type="match status" value="1"/>
</dbReference>
<evidence type="ECO:0000256" key="2">
    <source>
        <dbReference type="ARBA" id="ARBA00023239"/>
    </source>
</evidence>
<evidence type="ECO:0000313" key="5">
    <source>
        <dbReference type="Proteomes" id="UP001610334"/>
    </source>
</evidence>
<accession>A0ABR4GZE0</accession>
<comment type="caution">
    <text evidence="4">The sequence shown here is derived from an EMBL/GenBank/DDBJ whole genome shotgun (WGS) entry which is preliminary data.</text>
</comment>
<feature type="region of interest" description="Disordered" evidence="3">
    <location>
        <begin position="1"/>
        <end position="41"/>
    </location>
</feature>